<gene>
    <name evidence="2" type="ORF">SAMN02746011_00121</name>
</gene>
<evidence type="ECO:0000259" key="1">
    <source>
        <dbReference type="PROSITE" id="PS51186"/>
    </source>
</evidence>
<name>A0A1T4JLI9_9LACT</name>
<evidence type="ECO:0000313" key="2">
    <source>
        <dbReference type="EMBL" id="SJZ31002.1"/>
    </source>
</evidence>
<dbReference type="InterPro" id="IPR016181">
    <property type="entry name" value="Acyl_CoA_acyltransferase"/>
</dbReference>
<dbReference type="InterPro" id="IPR000182">
    <property type="entry name" value="GNAT_dom"/>
</dbReference>
<dbReference type="SUPFAM" id="SSF55729">
    <property type="entry name" value="Acyl-CoA N-acyltransferases (Nat)"/>
    <property type="match status" value="1"/>
</dbReference>
<dbReference type="RefSeq" id="WP_078755002.1">
    <property type="nucleotide sequence ID" value="NZ_FUWO01000001.1"/>
</dbReference>
<keyword evidence="3" id="KW-1185">Reference proteome</keyword>
<proteinExistence type="predicted"/>
<accession>A0A1T4JLI9</accession>
<reference evidence="3" key="1">
    <citation type="submission" date="2017-02" db="EMBL/GenBank/DDBJ databases">
        <authorList>
            <person name="Varghese N."/>
            <person name="Submissions S."/>
        </authorList>
    </citation>
    <scope>NUCLEOTIDE SEQUENCE [LARGE SCALE GENOMIC DNA]</scope>
    <source>
        <strain evidence="3">DSM 15739</strain>
    </source>
</reference>
<dbReference type="Proteomes" id="UP000189941">
    <property type="component" value="Unassembled WGS sequence"/>
</dbReference>
<dbReference type="OrthoDB" id="9800193at2"/>
<protein>
    <submittedName>
        <fullName evidence="2">Acetyltransferases</fullName>
    </submittedName>
</protein>
<dbReference type="GO" id="GO:0016747">
    <property type="term" value="F:acyltransferase activity, transferring groups other than amino-acyl groups"/>
    <property type="evidence" value="ECO:0007669"/>
    <property type="project" value="InterPro"/>
</dbReference>
<organism evidence="2 3">
    <name type="scientific">Globicatella sulfidifaciens DSM 15739</name>
    <dbReference type="NCBI Taxonomy" id="1121925"/>
    <lineage>
        <taxon>Bacteria</taxon>
        <taxon>Bacillati</taxon>
        <taxon>Bacillota</taxon>
        <taxon>Bacilli</taxon>
        <taxon>Lactobacillales</taxon>
        <taxon>Aerococcaceae</taxon>
        <taxon>Globicatella</taxon>
    </lineage>
</organism>
<feature type="domain" description="N-acetyltransferase" evidence="1">
    <location>
        <begin position="26"/>
        <end position="178"/>
    </location>
</feature>
<dbReference type="CDD" id="cd04301">
    <property type="entry name" value="NAT_SF"/>
    <property type="match status" value="1"/>
</dbReference>
<dbReference type="PROSITE" id="PS51186">
    <property type="entry name" value="GNAT"/>
    <property type="match status" value="1"/>
</dbReference>
<sequence length="178" mass="21119">MITIKRIERISPEVQLPNYPFKVFGRLIPTYDGSQWHYHKEILPTSEWQEMTFPDEDYQYEEMKTNHYFVGAYNEQEECVALAIFQDDWFKYLYLSDIKVMPHYRKMGIASMLIAEGKKIASDNQYQGLYTIAQDNNLAACELYLANQFEIGGLNTRSYDFTPQQNKHDIYFYLNSLN</sequence>
<dbReference type="EMBL" id="FUWO01000001">
    <property type="protein sequence ID" value="SJZ31002.1"/>
    <property type="molecule type" value="Genomic_DNA"/>
</dbReference>
<evidence type="ECO:0000313" key="3">
    <source>
        <dbReference type="Proteomes" id="UP000189941"/>
    </source>
</evidence>
<keyword evidence="2" id="KW-0808">Transferase</keyword>
<dbReference type="AlphaFoldDB" id="A0A1T4JLI9"/>
<dbReference type="STRING" id="1121925.SAMN02746011_00121"/>
<dbReference type="Pfam" id="PF00583">
    <property type="entry name" value="Acetyltransf_1"/>
    <property type="match status" value="1"/>
</dbReference>
<dbReference type="Gene3D" id="3.40.630.30">
    <property type="match status" value="1"/>
</dbReference>